<reference evidence="1" key="1">
    <citation type="submission" date="2021-10" db="EMBL/GenBank/DDBJ databases">
        <title>Melipona bicolor Genome sequencing and assembly.</title>
        <authorList>
            <person name="Araujo N.S."/>
            <person name="Arias M.C."/>
        </authorList>
    </citation>
    <scope>NUCLEOTIDE SEQUENCE</scope>
    <source>
        <strain evidence="1">USP_2M_L1-L4_2017</strain>
        <tissue evidence="1">Whole body</tissue>
    </source>
</reference>
<organism evidence="1 2">
    <name type="scientific">Melipona bicolor</name>
    <dbReference type="NCBI Taxonomy" id="60889"/>
    <lineage>
        <taxon>Eukaryota</taxon>
        <taxon>Metazoa</taxon>
        <taxon>Ecdysozoa</taxon>
        <taxon>Arthropoda</taxon>
        <taxon>Hexapoda</taxon>
        <taxon>Insecta</taxon>
        <taxon>Pterygota</taxon>
        <taxon>Neoptera</taxon>
        <taxon>Endopterygota</taxon>
        <taxon>Hymenoptera</taxon>
        <taxon>Apocrita</taxon>
        <taxon>Aculeata</taxon>
        <taxon>Apoidea</taxon>
        <taxon>Anthophila</taxon>
        <taxon>Apidae</taxon>
        <taxon>Melipona</taxon>
    </lineage>
</organism>
<accession>A0AA40KRJ4</accession>
<dbReference type="EMBL" id="JAHYIQ010000007">
    <property type="protein sequence ID" value="KAK1130181.1"/>
    <property type="molecule type" value="Genomic_DNA"/>
</dbReference>
<sequence>MSARGCNERNYFDGKVRVSFESPRDEASSHPSHLSSVASVETSSNLYRGLYLENLQARFFVVFGDRLGEYVHWHGRTVLFNGQFATNFQGANDPRTIQELEPIITEEKTNKLCLLATIRGENRVASLVGLEQRRRRRRRRRGRRRRGTITTGRSLLGSCSGHWCTGGPLGVEHCA</sequence>
<proteinExistence type="predicted"/>
<name>A0AA40KRJ4_9HYME</name>
<comment type="caution">
    <text evidence="1">The sequence shown here is derived from an EMBL/GenBank/DDBJ whole genome shotgun (WGS) entry which is preliminary data.</text>
</comment>
<evidence type="ECO:0000313" key="2">
    <source>
        <dbReference type="Proteomes" id="UP001177670"/>
    </source>
</evidence>
<keyword evidence="2" id="KW-1185">Reference proteome</keyword>
<dbReference type="Proteomes" id="UP001177670">
    <property type="component" value="Unassembled WGS sequence"/>
</dbReference>
<dbReference type="AlphaFoldDB" id="A0AA40KRJ4"/>
<protein>
    <submittedName>
        <fullName evidence="1">Uncharacterized protein</fullName>
    </submittedName>
</protein>
<evidence type="ECO:0000313" key="1">
    <source>
        <dbReference type="EMBL" id="KAK1130181.1"/>
    </source>
</evidence>
<gene>
    <name evidence="1" type="ORF">K0M31_018321</name>
</gene>